<accession>A0A4C1UVU8</accession>
<keyword evidence="3" id="KW-1185">Reference proteome</keyword>
<protein>
    <recommendedName>
        <fullName evidence="4">Tesmin/TSO1-like CXC domain-containing protein</fullName>
    </recommendedName>
</protein>
<dbReference type="PANTHER" id="PTHR47018">
    <property type="entry name" value="CXC DOMAIN-CONTAINING PROTEIN-RELATED"/>
    <property type="match status" value="1"/>
</dbReference>
<comment type="caution">
    <text evidence="2">The sequence shown here is derived from an EMBL/GenBank/DDBJ whole genome shotgun (WGS) entry which is preliminary data.</text>
</comment>
<dbReference type="Proteomes" id="UP000299102">
    <property type="component" value="Unassembled WGS sequence"/>
</dbReference>
<dbReference type="AlphaFoldDB" id="A0A4C1UVU8"/>
<evidence type="ECO:0008006" key="4">
    <source>
        <dbReference type="Google" id="ProtNLM"/>
    </source>
</evidence>
<name>A0A4C1UVU8_EUMVA</name>
<evidence type="ECO:0000256" key="1">
    <source>
        <dbReference type="SAM" id="MobiDB-lite"/>
    </source>
</evidence>
<dbReference type="EMBL" id="BGZK01000229">
    <property type="protein sequence ID" value="GBP30112.1"/>
    <property type="molecule type" value="Genomic_DNA"/>
</dbReference>
<proteinExistence type="predicted"/>
<feature type="compositionally biased region" description="Acidic residues" evidence="1">
    <location>
        <begin position="348"/>
        <end position="361"/>
    </location>
</feature>
<evidence type="ECO:0000313" key="3">
    <source>
        <dbReference type="Proteomes" id="UP000299102"/>
    </source>
</evidence>
<sequence length="380" mass="44198">MELSDTEKGLMDTFLLDLGTEHFGDNLHHEDLKTIKDKFIEHLTSIQKRGPTAKLWIQYWQMVLLVKDFIRAERSGNWELHLKCVERMLPYFHASGHFLYAKSAHLYLQDMRKLKDIINDDYEFTQFTEGFFTIRRTHKFWSGVWTDMTIEQVLMRSMKTQGGLTWTCQKDMETYLQYELAPFPLSLFTENGLRKNVKSQLYELFESANGPTHSDGIVHVVDANLPPTEGAAEQHCYRAYYQLQTWLGNELTVTDWGWKKHERGIMPKLTEMELIPEVLLKTICCSCETGCNNLKCGCRKHGLKCTNLCSNCHGSEKCANVEKQIYEEIINDLEEIPDHESMQTGNNVEDEDGDSLEDVEDQPEKLSNLTMKKYHQKTET</sequence>
<dbReference type="PANTHER" id="PTHR47018:SF3">
    <property type="entry name" value="MYCBP-ASSOCIATED PROTEIN"/>
    <property type="match status" value="1"/>
</dbReference>
<reference evidence="2 3" key="1">
    <citation type="journal article" date="2019" name="Commun. Biol.">
        <title>The bagworm genome reveals a unique fibroin gene that provides high tensile strength.</title>
        <authorList>
            <person name="Kono N."/>
            <person name="Nakamura H."/>
            <person name="Ohtoshi R."/>
            <person name="Tomita M."/>
            <person name="Numata K."/>
            <person name="Arakawa K."/>
        </authorList>
    </citation>
    <scope>NUCLEOTIDE SEQUENCE [LARGE SCALE GENOMIC DNA]</scope>
</reference>
<gene>
    <name evidence="2" type="ORF">EVAR_94955_1</name>
</gene>
<feature type="region of interest" description="Disordered" evidence="1">
    <location>
        <begin position="337"/>
        <end position="380"/>
    </location>
</feature>
<evidence type="ECO:0000313" key="2">
    <source>
        <dbReference type="EMBL" id="GBP30112.1"/>
    </source>
</evidence>
<organism evidence="2 3">
    <name type="scientific">Eumeta variegata</name>
    <name type="common">Bagworm moth</name>
    <name type="synonym">Eumeta japonica</name>
    <dbReference type="NCBI Taxonomy" id="151549"/>
    <lineage>
        <taxon>Eukaryota</taxon>
        <taxon>Metazoa</taxon>
        <taxon>Ecdysozoa</taxon>
        <taxon>Arthropoda</taxon>
        <taxon>Hexapoda</taxon>
        <taxon>Insecta</taxon>
        <taxon>Pterygota</taxon>
        <taxon>Neoptera</taxon>
        <taxon>Endopterygota</taxon>
        <taxon>Lepidoptera</taxon>
        <taxon>Glossata</taxon>
        <taxon>Ditrysia</taxon>
        <taxon>Tineoidea</taxon>
        <taxon>Psychidae</taxon>
        <taxon>Oiketicinae</taxon>
        <taxon>Eumeta</taxon>
    </lineage>
</organism>
<dbReference type="OrthoDB" id="6753017at2759"/>